<reference evidence="4 5" key="1">
    <citation type="submission" date="2019-11" db="EMBL/GenBank/DDBJ databases">
        <title>Draft Genome Sequence of Plant Growth-Promoting Rhizosphere-Associated Bacteria.</title>
        <authorList>
            <person name="Vasilyev I.Y."/>
            <person name="Radchenko V."/>
            <person name="Ilnitskaya E.V."/>
        </authorList>
    </citation>
    <scope>NUCLEOTIDE SEQUENCE [LARGE SCALE GENOMIC DNA]</scope>
    <source>
        <strain evidence="4 5">VRA_MhP_f</strain>
    </source>
</reference>
<evidence type="ECO:0000313" key="5">
    <source>
        <dbReference type="Proteomes" id="UP000461948"/>
    </source>
</evidence>
<dbReference type="SUPFAM" id="SSF50814">
    <property type="entry name" value="Lipocalins"/>
    <property type="match status" value="1"/>
</dbReference>
<dbReference type="GO" id="GO:0008270">
    <property type="term" value="F:zinc ion binding"/>
    <property type="evidence" value="ECO:0007669"/>
    <property type="project" value="InterPro"/>
</dbReference>
<feature type="non-terminal residue" evidence="4">
    <location>
        <position position="1"/>
    </location>
</feature>
<dbReference type="AlphaFoldDB" id="A0A7X2SZD4"/>
<gene>
    <name evidence="4" type="ORF">GKC49_30675</name>
</gene>
<dbReference type="Pfam" id="PF09223">
    <property type="entry name" value="ZinT"/>
    <property type="match status" value="1"/>
</dbReference>
<protein>
    <submittedName>
        <fullName evidence="4">ZinT/AdcA family metal-binding protein</fullName>
    </submittedName>
</protein>
<keyword evidence="2" id="KW-0862">Zinc</keyword>
<proteinExistence type="predicted"/>
<dbReference type="InterPro" id="IPR012674">
    <property type="entry name" value="Calycin"/>
</dbReference>
<sequence length="39" mass="4686">HIFMGNDSQQALLAEMDNWPTYYPYQMMNSQVVDEMLHH</sequence>
<evidence type="ECO:0000256" key="2">
    <source>
        <dbReference type="ARBA" id="ARBA00022833"/>
    </source>
</evidence>
<name>A0A7X2SZD4_ENTAG</name>
<evidence type="ECO:0000313" key="4">
    <source>
        <dbReference type="EMBL" id="MSE19306.1"/>
    </source>
</evidence>
<evidence type="ECO:0000256" key="1">
    <source>
        <dbReference type="ARBA" id="ARBA00022729"/>
    </source>
</evidence>
<dbReference type="EMBL" id="WKLC01002612">
    <property type="protein sequence ID" value="MSE19306.1"/>
    <property type="molecule type" value="Genomic_DNA"/>
</dbReference>
<organism evidence="4 5">
    <name type="scientific">Enterobacter agglomerans</name>
    <name type="common">Erwinia herbicola</name>
    <name type="synonym">Pantoea agglomerans</name>
    <dbReference type="NCBI Taxonomy" id="549"/>
    <lineage>
        <taxon>Bacteria</taxon>
        <taxon>Pseudomonadati</taxon>
        <taxon>Pseudomonadota</taxon>
        <taxon>Gammaproteobacteria</taxon>
        <taxon>Enterobacterales</taxon>
        <taxon>Erwiniaceae</taxon>
        <taxon>Pantoea</taxon>
        <taxon>Pantoea agglomerans group</taxon>
    </lineage>
</organism>
<comment type="caution">
    <text evidence="4">The sequence shown here is derived from an EMBL/GenBank/DDBJ whole genome shotgun (WGS) entry which is preliminary data.</text>
</comment>
<accession>A0A7X2SZD4</accession>
<dbReference type="Gene3D" id="2.40.128.20">
    <property type="match status" value="1"/>
</dbReference>
<evidence type="ECO:0000259" key="3">
    <source>
        <dbReference type="Pfam" id="PF09223"/>
    </source>
</evidence>
<dbReference type="Proteomes" id="UP000461948">
    <property type="component" value="Unassembled WGS sequence"/>
</dbReference>
<dbReference type="InterPro" id="IPR015304">
    <property type="entry name" value="ZinT_dom"/>
</dbReference>
<feature type="domain" description="ZinT" evidence="3">
    <location>
        <begin position="1"/>
        <end position="39"/>
    </location>
</feature>
<keyword evidence="1" id="KW-0732">Signal</keyword>